<feature type="region of interest" description="Disordered" evidence="1">
    <location>
        <begin position="45"/>
        <end position="86"/>
    </location>
</feature>
<dbReference type="AlphaFoldDB" id="A0A165AC98"/>
<feature type="region of interest" description="Disordered" evidence="1">
    <location>
        <begin position="121"/>
        <end position="142"/>
    </location>
</feature>
<reference evidence="2 3" key="1">
    <citation type="journal article" date="2016" name="Mol. Biol. Evol.">
        <title>Comparative Genomics of Early-Diverging Mushroom-Forming Fungi Provides Insights into the Origins of Lignocellulose Decay Capabilities.</title>
        <authorList>
            <person name="Nagy L.G."/>
            <person name="Riley R."/>
            <person name="Tritt A."/>
            <person name="Adam C."/>
            <person name="Daum C."/>
            <person name="Floudas D."/>
            <person name="Sun H."/>
            <person name="Yadav J.S."/>
            <person name="Pangilinan J."/>
            <person name="Larsson K.H."/>
            <person name="Matsuura K."/>
            <person name="Barry K."/>
            <person name="Labutti K."/>
            <person name="Kuo R."/>
            <person name="Ohm R.A."/>
            <person name="Bhattacharya S.S."/>
            <person name="Shirouzu T."/>
            <person name="Yoshinaga Y."/>
            <person name="Martin F.M."/>
            <person name="Grigoriev I.V."/>
            <person name="Hibbett D.S."/>
        </authorList>
    </citation>
    <scope>NUCLEOTIDE SEQUENCE [LARGE SCALE GENOMIC DNA]</scope>
    <source>
        <strain evidence="2 3">HHB9708</strain>
    </source>
</reference>
<sequence>MLGQITRRSWGRLTTLVVVDERGQSSLVPTFLSLYISSPRPQAIPKPSIQPIMSPNALPNDDTISSPNDTHSHDPTALPASYDPQLSLPSPQAPLLHPVNPIYWNSLSSVSSLDLPPSVNAHLFQDRPEPRGRDRDENVTPNPTMRLAVLVRFKSVQDHQRSCHNRTALMQSVRELVHRILRNRSILRKDD</sequence>
<evidence type="ECO:0000313" key="3">
    <source>
        <dbReference type="Proteomes" id="UP000076722"/>
    </source>
</evidence>
<proteinExistence type="predicted"/>
<protein>
    <submittedName>
        <fullName evidence="2">Uncharacterized protein</fullName>
    </submittedName>
</protein>
<evidence type="ECO:0000256" key="1">
    <source>
        <dbReference type="SAM" id="MobiDB-lite"/>
    </source>
</evidence>
<keyword evidence="3" id="KW-1185">Reference proteome</keyword>
<evidence type="ECO:0000313" key="2">
    <source>
        <dbReference type="EMBL" id="KZS98775.1"/>
    </source>
</evidence>
<dbReference type="EMBL" id="KV419394">
    <property type="protein sequence ID" value="KZS98775.1"/>
    <property type="molecule type" value="Genomic_DNA"/>
</dbReference>
<name>A0A165AC98_9AGAM</name>
<organism evidence="2 3">
    <name type="scientific">Sistotremastrum niveocremeum HHB9708</name>
    <dbReference type="NCBI Taxonomy" id="1314777"/>
    <lineage>
        <taxon>Eukaryota</taxon>
        <taxon>Fungi</taxon>
        <taxon>Dikarya</taxon>
        <taxon>Basidiomycota</taxon>
        <taxon>Agaricomycotina</taxon>
        <taxon>Agaricomycetes</taxon>
        <taxon>Sistotremastrales</taxon>
        <taxon>Sistotremastraceae</taxon>
        <taxon>Sertulicium</taxon>
        <taxon>Sertulicium niveocremeum</taxon>
    </lineage>
</organism>
<dbReference type="Proteomes" id="UP000076722">
    <property type="component" value="Unassembled WGS sequence"/>
</dbReference>
<accession>A0A165AC98</accession>
<gene>
    <name evidence="2" type="ORF">SISNIDRAFT_886</name>
</gene>
<feature type="compositionally biased region" description="Basic and acidic residues" evidence="1">
    <location>
        <begin position="124"/>
        <end position="138"/>
    </location>
</feature>